<evidence type="ECO:0000313" key="2">
    <source>
        <dbReference type="Proteomes" id="UP000039865"/>
    </source>
</evidence>
<organism evidence="1 2">
    <name type="scientific">Stylonychia lemnae</name>
    <name type="common">Ciliate</name>
    <dbReference type="NCBI Taxonomy" id="5949"/>
    <lineage>
        <taxon>Eukaryota</taxon>
        <taxon>Sar</taxon>
        <taxon>Alveolata</taxon>
        <taxon>Ciliophora</taxon>
        <taxon>Intramacronucleata</taxon>
        <taxon>Spirotrichea</taxon>
        <taxon>Stichotrichia</taxon>
        <taxon>Sporadotrichida</taxon>
        <taxon>Oxytrichidae</taxon>
        <taxon>Stylonychinae</taxon>
        <taxon>Stylonychia</taxon>
    </lineage>
</organism>
<protein>
    <submittedName>
        <fullName evidence="1">Uncharacterized protein</fullName>
    </submittedName>
</protein>
<name>A0A078ANY1_STYLE</name>
<proteinExistence type="predicted"/>
<gene>
    <name evidence="1" type="primary">Contig862.g939</name>
    <name evidence="1" type="ORF">STYLEM_12684</name>
</gene>
<dbReference type="Proteomes" id="UP000039865">
    <property type="component" value="Unassembled WGS sequence"/>
</dbReference>
<keyword evidence="2" id="KW-1185">Reference proteome</keyword>
<evidence type="ECO:0000313" key="1">
    <source>
        <dbReference type="EMBL" id="CDW83636.1"/>
    </source>
</evidence>
<sequence length="434" mass="49177">MEVKTFQQVPLNINKNFEEEDARIEGLRKQLLLQNNKSYGNPSRIDTKLAQNFKQSSMNSEINESQGVSKTLTVNNNQIQMRYNVNKLHGGNQIQSQQYKVNQIRPEDKLKVGGVTQTSPTLLNGKISMGENYQKGDNLVKALQSVSIQSPIDQGLMGINLGNMQLKQGVRLGENTTHGLRVIGQGGEQGTNQQSIRYSRKEYLQNFANRNLTIVNRQQQNFSQPTNSSIVNQENINELSRRDMNNEYKTPIQASKEPPNFNNNMNQLIIQENQSDISQAYQTDYITKQSILSSSKIGSTRDKISMQANTKNPLSLLIVDQQERPFSNNSNGLWSPKTNYSQAQIVGIVPQVPQRNVSIHNKSRGQLLIGGQQQNQFDEMNKNLLRNNYQSFSSENNLHKKVFLNPIGRQNSQIKSKIIISDKNTVNNLSKKVR</sequence>
<dbReference type="EMBL" id="CCKQ01012029">
    <property type="protein sequence ID" value="CDW83636.1"/>
    <property type="molecule type" value="Genomic_DNA"/>
</dbReference>
<dbReference type="InParanoid" id="A0A078ANY1"/>
<reference evidence="1 2" key="1">
    <citation type="submission" date="2014-06" db="EMBL/GenBank/DDBJ databases">
        <authorList>
            <person name="Swart Estienne"/>
        </authorList>
    </citation>
    <scope>NUCLEOTIDE SEQUENCE [LARGE SCALE GENOMIC DNA]</scope>
    <source>
        <strain evidence="1 2">130c</strain>
    </source>
</reference>
<accession>A0A078ANY1</accession>
<dbReference type="AlphaFoldDB" id="A0A078ANY1"/>